<organism evidence="1 2">
    <name type="scientific">Mycena chlorophos</name>
    <name type="common">Agaric fungus</name>
    <name type="synonym">Agaricus chlorophos</name>
    <dbReference type="NCBI Taxonomy" id="658473"/>
    <lineage>
        <taxon>Eukaryota</taxon>
        <taxon>Fungi</taxon>
        <taxon>Dikarya</taxon>
        <taxon>Basidiomycota</taxon>
        <taxon>Agaricomycotina</taxon>
        <taxon>Agaricomycetes</taxon>
        <taxon>Agaricomycetidae</taxon>
        <taxon>Agaricales</taxon>
        <taxon>Marasmiineae</taxon>
        <taxon>Mycenaceae</taxon>
        <taxon>Mycena</taxon>
    </lineage>
</organism>
<sequence length="400" mass="44118">MSSKTSPLITVSFEDFGTSLPRSLTAKRWRVPGADPTRFCPIPPTSRNLRVSRNCLFGSSFADNRRQVVPLSDVRGWGLQDMARIYYARAVADDGTRFCLRFIFNATVATEDRHSDNARHYVRLIKDAQIHARHLQSTAGLITPMHYGMWIAETKDWAGTVLMSITQWCGLSWKSLVGTKMDTQENRLLVARTFEMLHDVGVQLDGKVATSGSLRHVLIDVDNPVVPCESLLRGGALCYIAGFGDGLAKHDCKRRLPILPIGARPDCGCKELESVRYLLGFRQESDTTTAEAAVKFHAEYSARHTQYPNSSVLLAQRKRFFHDSPAVFTGITVSFDGEGDDAPLKLVDAEGKDVDPETPMSSYPRSELVPLALGRVVWSATNAGRAKRSAPSSTASKASV</sequence>
<evidence type="ECO:0000313" key="1">
    <source>
        <dbReference type="EMBL" id="GAT52241.1"/>
    </source>
</evidence>
<evidence type="ECO:0008006" key="3">
    <source>
        <dbReference type="Google" id="ProtNLM"/>
    </source>
</evidence>
<proteinExistence type="predicted"/>
<reference evidence="1" key="1">
    <citation type="submission" date="2014-09" db="EMBL/GenBank/DDBJ databases">
        <title>Genome sequence of the luminous mushroom Mycena chlorophos for searching fungal bioluminescence genes.</title>
        <authorList>
            <person name="Tanaka Y."/>
            <person name="Kasuga D."/>
            <person name="Oba Y."/>
            <person name="Hase S."/>
            <person name="Sato K."/>
            <person name="Oba Y."/>
            <person name="Sakakibara Y."/>
        </authorList>
    </citation>
    <scope>NUCLEOTIDE SEQUENCE</scope>
</reference>
<dbReference type="Proteomes" id="UP000815677">
    <property type="component" value="Unassembled WGS sequence"/>
</dbReference>
<accession>A0ABQ0LQN2</accession>
<keyword evidence="2" id="KW-1185">Reference proteome</keyword>
<name>A0ABQ0LQN2_MYCCL</name>
<dbReference type="EMBL" id="DF847666">
    <property type="protein sequence ID" value="GAT52241.1"/>
    <property type="molecule type" value="Genomic_DNA"/>
</dbReference>
<gene>
    <name evidence="1" type="ORF">MCHLO_09312</name>
</gene>
<evidence type="ECO:0000313" key="2">
    <source>
        <dbReference type="Proteomes" id="UP000815677"/>
    </source>
</evidence>
<protein>
    <recommendedName>
        <fullName evidence="3">Protein kinase domain-containing protein</fullName>
    </recommendedName>
</protein>